<proteinExistence type="predicted"/>
<evidence type="ECO:0000313" key="4">
    <source>
        <dbReference type="Proteomes" id="UP000516380"/>
    </source>
</evidence>
<feature type="region of interest" description="Disordered" evidence="1">
    <location>
        <begin position="90"/>
        <end position="163"/>
    </location>
</feature>
<reference evidence="3 4" key="1">
    <citation type="submission" date="2020-07" db="EMBL/GenBank/DDBJ databases">
        <title>Mycobacterium kansasii (former subtype) with zoonotic potential isolated from diseased indoor pet cat, Japan.</title>
        <authorList>
            <person name="Fukano H."/>
            <person name="Terazono T."/>
            <person name="Hoshino Y."/>
        </authorList>
    </citation>
    <scope>NUCLEOTIDE SEQUENCE [LARGE SCALE GENOMIC DNA]</scope>
    <source>
        <strain evidence="3 4">Kuro-I</strain>
    </source>
</reference>
<feature type="compositionally biased region" description="Low complexity" evidence="1">
    <location>
        <begin position="29"/>
        <end position="46"/>
    </location>
</feature>
<feature type="transmembrane region" description="Helical" evidence="2">
    <location>
        <begin position="65"/>
        <end position="83"/>
    </location>
</feature>
<evidence type="ECO:0000256" key="2">
    <source>
        <dbReference type="SAM" id="Phobius"/>
    </source>
</evidence>
<name>A0A7G1ILP6_MYCKA</name>
<keyword evidence="4" id="KW-1185">Reference proteome</keyword>
<feature type="compositionally biased region" description="Low complexity" evidence="1">
    <location>
        <begin position="95"/>
        <end position="136"/>
    </location>
</feature>
<keyword evidence="2" id="KW-1133">Transmembrane helix</keyword>
<dbReference type="EMBL" id="AP023343">
    <property type="protein sequence ID" value="BCI91737.1"/>
    <property type="molecule type" value="Genomic_DNA"/>
</dbReference>
<organism evidence="3 4">
    <name type="scientific">Mycobacterium kansasii</name>
    <dbReference type="NCBI Taxonomy" id="1768"/>
    <lineage>
        <taxon>Bacteria</taxon>
        <taxon>Bacillati</taxon>
        <taxon>Actinomycetota</taxon>
        <taxon>Actinomycetes</taxon>
        <taxon>Mycobacteriales</taxon>
        <taxon>Mycobacteriaceae</taxon>
        <taxon>Mycobacterium</taxon>
    </lineage>
</organism>
<evidence type="ECO:0000256" key="1">
    <source>
        <dbReference type="SAM" id="MobiDB-lite"/>
    </source>
</evidence>
<keyword evidence="2" id="KW-0472">Membrane</keyword>
<evidence type="ECO:0000313" key="3">
    <source>
        <dbReference type="EMBL" id="BCI91737.1"/>
    </source>
</evidence>
<feature type="compositionally biased region" description="Basic and acidic residues" evidence="1">
    <location>
        <begin position="1"/>
        <end position="11"/>
    </location>
</feature>
<accession>A0A7G1ILP6</accession>
<feature type="region of interest" description="Disordered" evidence="1">
    <location>
        <begin position="1"/>
        <end position="57"/>
    </location>
</feature>
<dbReference type="AlphaFoldDB" id="A0A7G1ILP6"/>
<gene>
    <name evidence="3" type="ORF">NIIDMKKI_69430</name>
</gene>
<sequence>MAASERADTRRPAGLRQTSRISKPLPAGPARTAARSIPAARPIRTPEQSDLDEEPKPWYRKPATLIGWALLCLILIALIIYGITQLMGDQQGSNQTPTSTTTTAPTTTTTTVESATTTTTPSPTTTAEAPPATTPQGQPPAQQPTHAPTRHFPHLPPLPSVITIPECRRRSPCRRTCRKAADR</sequence>
<protein>
    <submittedName>
        <fullName evidence="3">Uncharacterized protein</fullName>
    </submittedName>
</protein>
<dbReference type="Proteomes" id="UP000516380">
    <property type="component" value="Chromosome"/>
</dbReference>
<keyword evidence="2" id="KW-0812">Transmembrane</keyword>